<dbReference type="PANTHER" id="PTHR31282">
    <property type="entry name" value="WRKY TRANSCRIPTION FACTOR 21-RELATED"/>
    <property type="match status" value="1"/>
</dbReference>
<comment type="caution">
    <text evidence="7">The sequence shown here is derived from an EMBL/GenBank/DDBJ whole genome shotgun (WGS) entry which is preliminary data.</text>
</comment>
<sequence length="357" mass="40208">MVLRHSKALFLDRHFTLKSLSEFEMKNLEQLRVCILAECKEMQTIGGGSAGNNEDVMLPHLLFLSIFHMKNLRSIWKDPAPPLSSFGMLQSLSLQSCPKLVTLFSLDFVENLSLLKKLIVKDCPKLSTLISHASWGHDADTFLPKLSKLLLLHLPELSSISSGLHIGPGLKEIAFYDCPRLQSLSRKELVSKELMAIRGETKWWKALERPLPEFDRIFSPIYEEADLMTQLSIYDDDDIDNSSGGSIGKPSQLKGVATYVSKSPHLSGNDSMVKGKRISRVMRTIRVPAISSRISDIPPDDYSWRKYGQKPIKGSPHPRGYYRCISKSGCPARKQVESCRDDPSMLLITYEGKHNHP</sequence>
<evidence type="ECO:0000313" key="7">
    <source>
        <dbReference type="EMBL" id="MED6206983.1"/>
    </source>
</evidence>
<proteinExistence type="predicted"/>
<dbReference type="InterPro" id="IPR057135">
    <property type="entry name" value="At4g27190-like_LRR"/>
</dbReference>
<keyword evidence="5" id="KW-0539">Nucleus</keyword>
<dbReference type="InterPro" id="IPR036576">
    <property type="entry name" value="WRKY_dom_sf"/>
</dbReference>
<dbReference type="Pfam" id="PF10533">
    <property type="entry name" value="Plant_zn_clust"/>
    <property type="match status" value="1"/>
</dbReference>
<keyword evidence="4" id="KW-0804">Transcription</keyword>
<gene>
    <name evidence="7" type="ORF">PIB30_031659</name>
</gene>
<evidence type="ECO:0000313" key="8">
    <source>
        <dbReference type="Proteomes" id="UP001341840"/>
    </source>
</evidence>
<reference evidence="7 8" key="1">
    <citation type="journal article" date="2023" name="Plants (Basel)">
        <title>Bridging the Gap: Combining Genomics and Transcriptomics Approaches to Understand Stylosanthes scabra, an Orphan Legume from the Brazilian Caatinga.</title>
        <authorList>
            <person name="Ferreira-Neto J.R.C."/>
            <person name="da Silva M.D."/>
            <person name="Binneck E."/>
            <person name="de Melo N.F."/>
            <person name="da Silva R.H."/>
            <person name="de Melo A.L.T.M."/>
            <person name="Pandolfi V."/>
            <person name="Bustamante F.O."/>
            <person name="Brasileiro-Vidal A.C."/>
            <person name="Benko-Iseppon A.M."/>
        </authorList>
    </citation>
    <scope>NUCLEOTIDE SEQUENCE [LARGE SCALE GENOMIC DNA]</scope>
    <source>
        <tissue evidence="7">Leaves</tissue>
    </source>
</reference>
<dbReference type="Pfam" id="PF23247">
    <property type="entry name" value="LRR_RPS2"/>
    <property type="match status" value="1"/>
</dbReference>
<protein>
    <recommendedName>
        <fullName evidence="6">WRKY domain-containing protein</fullName>
    </recommendedName>
</protein>
<dbReference type="Gene3D" id="2.20.25.80">
    <property type="entry name" value="WRKY domain"/>
    <property type="match status" value="1"/>
</dbReference>
<feature type="domain" description="WRKY" evidence="6">
    <location>
        <begin position="293"/>
        <end position="357"/>
    </location>
</feature>
<dbReference type="InterPro" id="IPR032675">
    <property type="entry name" value="LRR_dom_sf"/>
</dbReference>
<dbReference type="Proteomes" id="UP001341840">
    <property type="component" value="Unassembled WGS sequence"/>
</dbReference>
<evidence type="ECO:0000256" key="1">
    <source>
        <dbReference type="ARBA" id="ARBA00004123"/>
    </source>
</evidence>
<dbReference type="Gene3D" id="3.80.10.10">
    <property type="entry name" value="Ribonuclease Inhibitor"/>
    <property type="match status" value="1"/>
</dbReference>
<dbReference type="InterPro" id="IPR003657">
    <property type="entry name" value="WRKY_dom"/>
</dbReference>
<keyword evidence="8" id="KW-1185">Reference proteome</keyword>
<dbReference type="InterPro" id="IPR044810">
    <property type="entry name" value="WRKY_plant"/>
</dbReference>
<evidence type="ECO:0000256" key="5">
    <source>
        <dbReference type="ARBA" id="ARBA00023242"/>
    </source>
</evidence>
<dbReference type="InterPro" id="IPR018872">
    <property type="entry name" value="Zn-cluster-dom"/>
</dbReference>
<dbReference type="SMART" id="SM00774">
    <property type="entry name" value="WRKY"/>
    <property type="match status" value="1"/>
</dbReference>
<accession>A0ABU6YCK3</accession>
<keyword evidence="3" id="KW-0238">DNA-binding</keyword>
<name>A0ABU6YCK3_9FABA</name>
<evidence type="ECO:0000256" key="4">
    <source>
        <dbReference type="ARBA" id="ARBA00023163"/>
    </source>
</evidence>
<organism evidence="7 8">
    <name type="scientific">Stylosanthes scabra</name>
    <dbReference type="NCBI Taxonomy" id="79078"/>
    <lineage>
        <taxon>Eukaryota</taxon>
        <taxon>Viridiplantae</taxon>
        <taxon>Streptophyta</taxon>
        <taxon>Embryophyta</taxon>
        <taxon>Tracheophyta</taxon>
        <taxon>Spermatophyta</taxon>
        <taxon>Magnoliopsida</taxon>
        <taxon>eudicotyledons</taxon>
        <taxon>Gunneridae</taxon>
        <taxon>Pentapetalae</taxon>
        <taxon>rosids</taxon>
        <taxon>fabids</taxon>
        <taxon>Fabales</taxon>
        <taxon>Fabaceae</taxon>
        <taxon>Papilionoideae</taxon>
        <taxon>50 kb inversion clade</taxon>
        <taxon>dalbergioids sensu lato</taxon>
        <taxon>Dalbergieae</taxon>
        <taxon>Pterocarpus clade</taxon>
        <taxon>Stylosanthes</taxon>
    </lineage>
</organism>
<dbReference type="EMBL" id="JASCZI010241792">
    <property type="protein sequence ID" value="MED6206983.1"/>
    <property type="molecule type" value="Genomic_DNA"/>
</dbReference>
<keyword evidence="2" id="KW-0805">Transcription regulation</keyword>
<dbReference type="Pfam" id="PF03106">
    <property type="entry name" value="WRKY"/>
    <property type="match status" value="1"/>
</dbReference>
<comment type="subcellular location">
    <subcellularLocation>
        <location evidence="1">Nucleus</location>
    </subcellularLocation>
</comment>
<evidence type="ECO:0000256" key="3">
    <source>
        <dbReference type="ARBA" id="ARBA00023125"/>
    </source>
</evidence>
<dbReference type="SUPFAM" id="SSF118290">
    <property type="entry name" value="WRKY DNA-binding domain"/>
    <property type="match status" value="1"/>
</dbReference>
<evidence type="ECO:0000259" key="6">
    <source>
        <dbReference type="PROSITE" id="PS50811"/>
    </source>
</evidence>
<dbReference type="PROSITE" id="PS50811">
    <property type="entry name" value="WRKY"/>
    <property type="match status" value="1"/>
</dbReference>
<dbReference type="SUPFAM" id="SSF52058">
    <property type="entry name" value="L domain-like"/>
    <property type="match status" value="1"/>
</dbReference>
<evidence type="ECO:0000256" key="2">
    <source>
        <dbReference type="ARBA" id="ARBA00023015"/>
    </source>
</evidence>